<evidence type="ECO:0008006" key="4">
    <source>
        <dbReference type="Google" id="ProtNLM"/>
    </source>
</evidence>
<evidence type="ECO:0000313" key="2">
    <source>
        <dbReference type="EMBL" id="GFR01589.1"/>
    </source>
</evidence>
<dbReference type="AlphaFoldDB" id="A0A8X6GEM3"/>
<reference evidence="2" key="1">
    <citation type="submission" date="2020-07" db="EMBL/GenBank/DDBJ databases">
        <title>Multicomponent nature underlies the extraordinary mechanical properties of spider dragline silk.</title>
        <authorList>
            <person name="Kono N."/>
            <person name="Nakamura H."/>
            <person name="Mori M."/>
            <person name="Yoshida Y."/>
            <person name="Ohtoshi R."/>
            <person name="Malay A.D."/>
            <person name="Moran D.A.P."/>
            <person name="Tomita M."/>
            <person name="Numata K."/>
            <person name="Arakawa K."/>
        </authorList>
    </citation>
    <scope>NUCLEOTIDE SEQUENCE</scope>
</reference>
<feature type="compositionally biased region" description="Low complexity" evidence="1">
    <location>
        <begin position="130"/>
        <end position="144"/>
    </location>
</feature>
<gene>
    <name evidence="2" type="primary">NCL1_34574</name>
    <name evidence="2" type="ORF">TNCT_60281</name>
</gene>
<keyword evidence="3" id="KW-1185">Reference proteome</keyword>
<name>A0A8X6GEM3_TRICU</name>
<protein>
    <recommendedName>
        <fullName evidence="4">Pre-C2HC domain-containing protein</fullName>
    </recommendedName>
</protein>
<feature type="region of interest" description="Disordered" evidence="1">
    <location>
        <begin position="124"/>
        <end position="163"/>
    </location>
</feature>
<dbReference type="OrthoDB" id="8064678at2759"/>
<accession>A0A8X6GEM3</accession>
<evidence type="ECO:0000313" key="3">
    <source>
        <dbReference type="Proteomes" id="UP000887116"/>
    </source>
</evidence>
<dbReference type="EMBL" id="BMAO01005462">
    <property type="protein sequence ID" value="GFR01589.1"/>
    <property type="molecule type" value="Genomic_DNA"/>
</dbReference>
<comment type="caution">
    <text evidence="2">The sequence shown here is derived from an EMBL/GenBank/DDBJ whole genome shotgun (WGS) entry which is preliminary data.</text>
</comment>
<sequence length="288" mass="32878">MTSILEPGTSVIDQSVHMDDISIPNSQNDEQKCNKIKAFKKEVNIFSARKDYVAEMIQIETNEDNPNQATIEQLQAEQKNLERKVLFLEGKVTESLPCPVALCNHNFKYRSIKRHAEPILRPAKPTHLSNKNLKNVNNKNKNYNDFSFPKKTVKPVSSENSQNSITTKNSFAALNTAKTDAEDVIPVANKTKPISMKMNDKYTQILQELHRTHPTATNNYFNGYIKIQAETPDHHREITEYLTSEKVEYFVTDTIANRPLKLVIKGLPADTKIEDIKDGPNLKRDQNR</sequence>
<proteinExistence type="predicted"/>
<organism evidence="2 3">
    <name type="scientific">Trichonephila clavata</name>
    <name type="common">Joro spider</name>
    <name type="synonym">Nephila clavata</name>
    <dbReference type="NCBI Taxonomy" id="2740835"/>
    <lineage>
        <taxon>Eukaryota</taxon>
        <taxon>Metazoa</taxon>
        <taxon>Ecdysozoa</taxon>
        <taxon>Arthropoda</taxon>
        <taxon>Chelicerata</taxon>
        <taxon>Arachnida</taxon>
        <taxon>Araneae</taxon>
        <taxon>Araneomorphae</taxon>
        <taxon>Entelegynae</taxon>
        <taxon>Araneoidea</taxon>
        <taxon>Nephilidae</taxon>
        <taxon>Trichonephila</taxon>
    </lineage>
</organism>
<dbReference type="Proteomes" id="UP000887116">
    <property type="component" value="Unassembled WGS sequence"/>
</dbReference>
<evidence type="ECO:0000256" key="1">
    <source>
        <dbReference type="SAM" id="MobiDB-lite"/>
    </source>
</evidence>